<dbReference type="InterPro" id="IPR036736">
    <property type="entry name" value="ACP-like_sf"/>
</dbReference>
<comment type="caution">
    <text evidence="5">The sequence shown here is derived from an EMBL/GenBank/DDBJ whole genome shotgun (WGS) entry which is preliminary data.</text>
</comment>
<evidence type="ECO:0000259" key="4">
    <source>
        <dbReference type="PROSITE" id="PS50075"/>
    </source>
</evidence>
<name>A0ABV4C3N3_9MYCO</name>
<sequence length="251" mass="25787">MSSDSAVHAGARLVHDPDAETGPAAEQPPVDVDLPEASTVALLDAALGVARGGARPVRAVGAESARLVGELAEPRGSVRVRRHGGGAAGDLVVDLVATAPGGGVCIDIRALRYTAAEPAAGQEATAPAWAELSADEVAAELGSRLRSILARELGMSASAVDVERPFPELGLDSMMAMAVLKDAKRLVGFDVSATKMWDHPTIAAMTEYLTKLIVAQHGSRRDTTERDNGADTDGSAGGVLDALFESVESGM</sequence>
<proteinExistence type="predicted"/>
<dbReference type="PROSITE" id="PS00012">
    <property type="entry name" value="PHOSPHOPANTETHEINE"/>
    <property type="match status" value="1"/>
</dbReference>
<dbReference type="SMART" id="SM00823">
    <property type="entry name" value="PKS_PP"/>
    <property type="match status" value="1"/>
</dbReference>
<protein>
    <submittedName>
        <fullName evidence="5">Phosphopantetheine-binding protein</fullName>
    </submittedName>
</protein>
<organism evidence="5 6">
    <name type="scientific">Mycobacterium servetii</name>
    <dbReference type="NCBI Taxonomy" id="3237418"/>
    <lineage>
        <taxon>Bacteria</taxon>
        <taxon>Bacillati</taxon>
        <taxon>Actinomycetota</taxon>
        <taxon>Actinomycetes</taxon>
        <taxon>Mycobacteriales</taxon>
        <taxon>Mycobacteriaceae</taxon>
        <taxon>Mycobacterium</taxon>
    </lineage>
</organism>
<dbReference type="InterPro" id="IPR009081">
    <property type="entry name" value="PP-bd_ACP"/>
</dbReference>
<evidence type="ECO:0000256" key="2">
    <source>
        <dbReference type="ARBA" id="ARBA00022553"/>
    </source>
</evidence>
<feature type="region of interest" description="Disordered" evidence="3">
    <location>
        <begin position="1"/>
        <end position="31"/>
    </location>
</feature>
<gene>
    <name evidence="5" type="ORF">AB8998_18710</name>
</gene>
<evidence type="ECO:0000313" key="5">
    <source>
        <dbReference type="EMBL" id="MEY8016885.1"/>
    </source>
</evidence>
<feature type="domain" description="Carrier" evidence="4">
    <location>
        <begin position="136"/>
        <end position="213"/>
    </location>
</feature>
<dbReference type="Gene3D" id="1.10.1200.10">
    <property type="entry name" value="ACP-like"/>
    <property type="match status" value="1"/>
</dbReference>
<dbReference type="SMART" id="SM01294">
    <property type="entry name" value="PKS_PP_betabranch"/>
    <property type="match status" value="1"/>
</dbReference>
<dbReference type="EMBL" id="JBGEDP010000001">
    <property type="protein sequence ID" value="MEY8016885.1"/>
    <property type="molecule type" value="Genomic_DNA"/>
</dbReference>
<dbReference type="InterPro" id="IPR020806">
    <property type="entry name" value="PKS_PP-bd"/>
</dbReference>
<accession>A0ABV4C3N3</accession>
<keyword evidence="6" id="KW-1185">Reference proteome</keyword>
<evidence type="ECO:0000256" key="3">
    <source>
        <dbReference type="SAM" id="MobiDB-lite"/>
    </source>
</evidence>
<reference evidence="5 6" key="1">
    <citation type="submission" date="2024-08" db="EMBL/GenBank/DDBJ databases">
        <title>Mycobacterium servetensis sp. nov., a novel rapid-growing mycobacterial species recovered from a human patient in Zaragoza, Spain.</title>
        <authorList>
            <person name="Tristancho-Baro A.I."/>
            <person name="Buenestado-Serrano S."/>
            <person name="Garcia De Viedma D."/>
            <person name="Milagro-Beamonte A."/>
            <person name="Burillo N."/>
            <person name="Sanz S."/>
            <person name="Lopez-Calleja A.I."/>
            <person name="Penas-Utrilla D."/>
            <person name="Guardingo M."/>
            <person name="Garcia M.J."/>
            <person name="Vinuelas-Bayon J."/>
        </authorList>
    </citation>
    <scope>NUCLEOTIDE SEQUENCE [LARGE SCALE GENOMIC DNA]</scope>
    <source>
        <strain evidence="6">HUMS_12744610</strain>
    </source>
</reference>
<keyword evidence="1" id="KW-0596">Phosphopantetheine</keyword>
<keyword evidence="2" id="KW-0597">Phosphoprotein</keyword>
<dbReference type="Proteomes" id="UP001564760">
    <property type="component" value="Unassembled WGS sequence"/>
</dbReference>
<dbReference type="InterPro" id="IPR006162">
    <property type="entry name" value="Ppantetheine_attach_site"/>
</dbReference>
<dbReference type="PROSITE" id="PS50075">
    <property type="entry name" value="CARRIER"/>
    <property type="match status" value="1"/>
</dbReference>
<dbReference type="Pfam" id="PF00550">
    <property type="entry name" value="PP-binding"/>
    <property type="match status" value="1"/>
</dbReference>
<evidence type="ECO:0000256" key="1">
    <source>
        <dbReference type="ARBA" id="ARBA00022450"/>
    </source>
</evidence>
<dbReference type="SUPFAM" id="SSF47336">
    <property type="entry name" value="ACP-like"/>
    <property type="match status" value="1"/>
</dbReference>
<evidence type="ECO:0000313" key="6">
    <source>
        <dbReference type="Proteomes" id="UP001564760"/>
    </source>
</evidence>